<dbReference type="AlphaFoldDB" id="A0A7W5EQ47"/>
<accession>A0A7W5EQ47</accession>
<dbReference type="EMBL" id="JACHXR010000001">
    <property type="protein sequence ID" value="MBB3229409.1"/>
    <property type="molecule type" value="Genomic_DNA"/>
</dbReference>
<dbReference type="PANTHER" id="PTHR30469:SF16">
    <property type="entry name" value="HAE1 FAMILY EFFLUX PUMP MFP COMPONENT"/>
    <property type="match status" value="1"/>
</dbReference>
<feature type="domain" description="Multidrug resistance protein MdtA-like C-terminal permuted SH3" evidence="1">
    <location>
        <begin position="31"/>
        <end position="93"/>
    </location>
</feature>
<protein>
    <submittedName>
        <fullName evidence="2">Multidrug efflux pump subunit AcrA (Membrane-fusion protein)</fullName>
    </submittedName>
</protein>
<sequence>MPVRALLANPGERLRPGMLMEMTLARRPRDTLVVPESALIPEGERHYVLLIHEDNDERIERRRVRVSERRPGEAEILAGLSPGDLVVSHGAERTRDGARVRLLGIVDDITSVRELIEADRDAGGA</sequence>
<evidence type="ECO:0000313" key="2">
    <source>
        <dbReference type="EMBL" id="MBB3229409.1"/>
    </source>
</evidence>
<dbReference type="GO" id="GO:1990281">
    <property type="term" value="C:efflux pump complex"/>
    <property type="evidence" value="ECO:0007669"/>
    <property type="project" value="TreeGrafter"/>
</dbReference>
<dbReference type="PANTHER" id="PTHR30469">
    <property type="entry name" value="MULTIDRUG RESISTANCE PROTEIN MDTA"/>
    <property type="match status" value="1"/>
</dbReference>
<dbReference type="Proteomes" id="UP000518892">
    <property type="component" value="Unassembled WGS sequence"/>
</dbReference>
<comment type="caution">
    <text evidence="2">The sequence shown here is derived from an EMBL/GenBank/DDBJ whole genome shotgun (WGS) entry which is preliminary data.</text>
</comment>
<proteinExistence type="predicted"/>
<gene>
    <name evidence="2" type="ORF">FHR97_000224</name>
</gene>
<dbReference type="Gene3D" id="2.40.420.20">
    <property type="match status" value="1"/>
</dbReference>
<keyword evidence="3" id="KW-1185">Reference proteome</keyword>
<dbReference type="GO" id="GO:0015562">
    <property type="term" value="F:efflux transmembrane transporter activity"/>
    <property type="evidence" value="ECO:0007669"/>
    <property type="project" value="TreeGrafter"/>
</dbReference>
<evidence type="ECO:0000259" key="1">
    <source>
        <dbReference type="Pfam" id="PF25967"/>
    </source>
</evidence>
<dbReference type="Pfam" id="PF25967">
    <property type="entry name" value="RND-MFP_C"/>
    <property type="match status" value="1"/>
</dbReference>
<organism evidence="2 3">
    <name type="scientific">Halomonas stenophila</name>
    <dbReference type="NCBI Taxonomy" id="795312"/>
    <lineage>
        <taxon>Bacteria</taxon>
        <taxon>Pseudomonadati</taxon>
        <taxon>Pseudomonadota</taxon>
        <taxon>Gammaproteobacteria</taxon>
        <taxon>Oceanospirillales</taxon>
        <taxon>Halomonadaceae</taxon>
        <taxon>Halomonas</taxon>
    </lineage>
</organism>
<evidence type="ECO:0000313" key="3">
    <source>
        <dbReference type="Proteomes" id="UP000518892"/>
    </source>
</evidence>
<name>A0A7W5EQ47_9GAMM</name>
<dbReference type="InterPro" id="IPR058627">
    <property type="entry name" value="MdtA-like_C"/>
</dbReference>
<reference evidence="2 3" key="1">
    <citation type="submission" date="2020-08" db="EMBL/GenBank/DDBJ databases">
        <title>Genomic Encyclopedia of Type Strains, Phase III (KMG-III): the genomes of soil and plant-associated and newly described type strains.</title>
        <authorList>
            <person name="Whitman W."/>
        </authorList>
    </citation>
    <scope>NUCLEOTIDE SEQUENCE [LARGE SCALE GENOMIC DNA]</scope>
    <source>
        <strain evidence="2 3">CECT 7744</strain>
    </source>
</reference>